<dbReference type="FunFam" id="2.40.10.10:FF:000054">
    <property type="entry name" value="Complement C1r subcomponent"/>
    <property type="match status" value="1"/>
</dbReference>
<comment type="subcellular location">
    <subcellularLocation>
        <location evidence="1">Secreted</location>
    </subcellularLocation>
</comment>
<dbReference type="InterPro" id="IPR001314">
    <property type="entry name" value="Peptidase_S1A"/>
</dbReference>
<dbReference type="STRING" id="139723.A0A182LWW0"/>
<dbReference type="Pfam" id="PF00089">
    <property type="entry name" value="Trypsin"/>
    <property type="match status" value="2"/>
</dbReference>
<evidence type="ECO:0000256" key="6">
    <source>
        <dbReference type="ARBA" id="ARBA00023157"/>
    </source>
</evidence>
<feature type="domain" description="Peptidase S1" evidence="10">
    <location>
        <begin position="107"/>
        <end position="346"/>
    </location>
</feature>
<dbReference type="SMART" id="SM00020">
    <property type="entry name" value="Tryp_SPc"/>
    <property type="match status" value="2"/>
</dbReference>
<reference evidence="12" key="1">
    <citation type="submission" date="2013-09" db="EMBL/GenBank/DDBJ databases">
        <title>The Genome Sequence of Anopheles culicifacies species A.</title>
        <authorList>
            <consortium name="The Broad Institute Genomics Platform"/>
            <person name="Neafsey D.E."/>
            <person name="Besansky N."/>
            <person name="Howell P."/>
            <person name="Walton C."/>
            <person name="Young S.K."/>
            <person name="Zeng Q."/>
            <person name="Gargeya S."/>
            <person name="Fitzgerald M."/>
            <person name="Haas B."/>
            <person name="Abouelleil A."/>
            <person name="Allen A.W."/>
            <person name="Alvarado L."/>
            <person name="Arachchi H.M."/>
            <person name="Berlin A.M."/>
            <person name="Chapman S.B."/>
            <person name="Gainer-Dewar J."/>
            <person name="Goldberg J."/>
            <person name="Griggs A."/>
            <person name="Gujja S."/>
            <person name="Hansen M."/>
            <person name="Howarth C."/>
            <person name="Imamovic A."/>
            <person name="Ireland A."/>
            <person name="Larimer J."/>
            <person name="McCowan C."/>
            <person name="Murphy C."/>
            <person name="Pearson M."/>
            <person name="Poon T.W."/>
            <person name="Priest M."/>
            <person name="Roberts A."/>
            <person name="Saif S."/>
            <person name="Shea T."/>
            <person name="Sisk P."/>
            <person name="Sykes S."/>
            <person name="Wortman J."/>
            <person name="Nusbaum C."/>
            <person name="Birren B."/>
        </authorList>
    </citation>
    <scope>NUCLEOTIDE SEQUENCE [LARGE SCALE GENOMIC DNA]</scope>
    <source>
        <strain evidence="12">A-37</strain>
    </source>
</reference>
<feature type="chain" id="PRO_5008127571" description="Peptidase S1 domain-containing protein" evidence="9">
    <location>
        <begin position="19"/>
        <end position="593"/>
    </location>
</feature>
<dbReference type="PANTHER" id="PTHR24258">
    <property type="entry name" value="SERINE PROTEASE-RELATED"/>
    <property type="match status" value="1"/>
</dbReference>
<evidence type="ECO:0000256" key="7">
    <source>
        <dbReference type="ARBA" id="ARBA00023180"/>
    </source>
</evidence>
<keyword evidence="4 9" id="KW-0732">Signal</keyword>
<dbReference type="VEuPathDB" id="VectorBase:ACUA003895"/>
<keyword evidence="2" id="KW-0964">Secreted</keyword>
<comment type="similarity">
    <text evidence="8">Belongs to the peptidase S1 family. CLIP subfamily.</text>
</comment>
<evidence type="ECO:0000256" key="5">
    <source>
        <dbReference type="ARBA" id="ARBA00022859"/>
    </source>
</evidence>
<dbReference type="InterPro" id="IPR043504">
    <property type="entry name" value="Peptidase_S1_PA_chymotrypsin"/>
</dbReference>
<evidence type="ECO:0000313" key="12">
    <source>
        <dbReference type="Proteomes" id="UP000075883"/>
    </source>
</evidence>
<dbReference type="PROSITE" id="PS50240">
    <property type="entry name" value="TRYPSIN_DOM"/>
    <property type="match status" value="2"/>
</dbReference>
<accession>A0A182LWW0</accession>
<reference evidence="11" key="2">
    <citation type="submission" date="2020-05" db="UniProtKB">
        <authorList>
            <consortium name="EnsemblMetazoa"/>
        </authorList>
    </citation>
    <scope>IDENTIFICATION</scope>
    <source>
        <strain evidence="11">A-37</strain>
    </source>
</reference>
<dbReference type="PANTHER" id="PTHR24258:SF129">
    <property type="entry name" value="LP15124P-RELATED"/>
    <property type="match status" value="1"/>
</dbReference>
<dbReference type="CDD" id="cd00190">
    <property type="entry name" value="Tryp_SPc"/>
    <property type="match status" value="2"/>
</dbReference>
<dbReference type="GO" id="GO:0005576">
    <property type="term" value="C:extracellular region"/>
    <property type="evidence" value="ECO:0007669"/>
    <property type="project" value="UniProtKB-SubCell"/>
</dbReference>
<dbReference type="SUPFAM" id="SSF50494">
    <property type="entry name" value="Trypsin-like serine proteases"/>
    <property type="match status" value="2"/>
</dbReference>
<dbReference type="GO" id="GO:0006508">
    <property type="term" value="P:proteolysis"/>
    <property type="evidence" value="ECO:0007669"/>
    <property type="project" value="InterPro"/>
</dbReference>
<evidence type="ECO:0000256" key="1">
    <source>
        <dbReference type="ARBA" id="ARBA00004613"/>
    </source>
</evidence>
<dbReference type="InterPro" id="IPR001254">
    <property type="entry name" value="Trypsin_dom"/>
</dbReference>
<dbReference type="InterPro" id="IPR009003">
    <property type="entry name" value="Peptidase_S1_PA"/>
</dbReference>
<organism evidence="11 12">
    <name type="scientific">Anopheles culicifacies</name>
    <dbReference type="NCBI Taxonomy" id="139723"/>
    <lineage>
        <taxon>Eukaryota</taxon>
        <taxon>Metazoa</taxon>
        <taxon>Ecdysozoa</taxon>
        <taxon>Arthropoda</taxon>
        <taxon>Hexapoda</taxon>
        <taxon>Insecta</taxon>
        <taxon>Pterygota</taxon>
        <taxon>Neoptera</taxon>
        <taxon>Endopterygota</taxon>
        <taxon>Diptera</taxon>
        <taxon>Nematocera</taxon>
        <taxon>Culicoidea</taxon>
        <taxon>Culicidae</taxon>
        <taxon>Anophelinae</taxon>
        <taxon>Anopheles</taxon>
        <taxon>culicifacies species complex</taxon>
    </lineage>
</organism>
<evidence type="ECO:0000256" key="9">
    <source>
        <dbReference type="SAM" id="SignalP"/>
    </source>
</evidence>
<dbReference type="PRINTS" id="PR00722">
    <property type="entry name" value="CHYMOTRYPSIN"/>
</dbReference>
<keyword evidence="12" id="KW-1185">Reference proteome</keyword>
<dbReference type="GO" id="GO:0045087">
    <property type="term" value="P:innate immune response"/>
    <property type="evidence" value="ECO:0007669"/>
    <property type="project" value="UniProtKB-KW"/>
</dbReference>
<dbReference type="EMBL" id="AXCM01001425">
    <property type="status" value="NOT_ANNOTATED_CDS"/>
    <property type="molecule type" value="Genomic_DNA"/>
</dbReference>
<dbReference type="FunFam" id="2.40.10.10:FF:000002">
    <property type="entry name" value="Transmembrane protease serine"/>
    <property type="match status" value="1"/>
</dbReference>
<sequence>MNTFFVCVTVALVAFANGQDIDEELQCPGGYCMYKHLCPNGTYADDAKRTQDSNLIVLRFGLEIDDIDTCEHYLLKCCVGASLPPLTTPDPVLDDDDLLLPPPSSFECGGFNENGLVYEMKHNDSLAQYAEFPWVVYIRQEKDSEDSAMEGKFVCGGTLISTRYVITTAHNTDGTTNLIARFGEWDISTTNEPFKHQEIPVELTIKHPQYVNNPIEHDIALLYLASDVQYDRHIRPICLPQLHEQFVGQRCIANGWGEQKGVYAKVMKKITLPVIDNGSCLGMLRLAGVGPFFKLRKGFICAGGEAGVDTCKGDGGSPLACQKDDGSFVLAGIVSWGIGCGGYNLPDGIPNGAEVDHSAFARYGEYPWVVAIFQEDEIYGGGTLIHPWFVLTAAHIFKTADNCVARFGEWDLEQDNSPLPKQFIEIQNVIVHPEYQVKGLWNDVVLAHLKREVQYDKHIRPICLPSPTDLFDGQLCTAIGWGMNSSGVQVNVLKRVELPVVPRKSCKQLFAATRLGPFFRLHQSVLCAGGQSGGDMCQGDGGSGLFCPTGSESYVLAGIVSWGLSCHQQDVPGAYVNVAKLVPWINATIEEHV</sequence>
<protein>
    <recommendedName>
        <fullName evidence="10">Peptidase S1 domain-containing protein</fullName>
    </recommendedName>
</protein>
<evidence type="ECO:0000256" key="2">
    <source>
        <dbReference type="ARBA" id="ARBA00022525"/>
    </source>
</evidence>
<evidence type="ECO:0000256" key="3">
    <source>
        <dbReference type="ARBA" id="ARBA00022588"/>
    </source>
</evidence>
<feature type="domain" description="Peptidase S1" evidence="10">
    <location>
        <begin position="349"/>
        <end position="590"/>
    </location>
</feature>
<dbReference type="AlphaFoldDB" id="A0A182LWW0"/>
<keyword evidence="6" id="KW-1015">Disulfide bond</keyword>
<dbReference type="GO" id="GO:0004252">
    <property type="term" value="F:serine-type endopeptidase activity"/>
    <property type="evidence" value="ECO:0007669"/>
    <property type="project" value="InterPro"/>
</dbReference>
<keyword evidence="3" id="KW-0399">Innate immunity</keyword>
<evidence type="ECO:0000256" key="8">
    <source>
        <dbReference type="ARBA" id="ARBA00024195"/>
    </source>
</evidence>
<keyword evidence="5" id="KW-0391">Immunity</keyword>
<feature type="signal peptide" evidence="9">
    <location>
        <begin position="1"/>
        <end position="18"/>
    </location>
</feature>
<evidence type="ECO:0000313" key="11">
    <source>
        <dbReference type="EnsemblMetazoa" id="ACUA003895-PA"/>
    </source>
</evidence>
<dbReference type="Gene3D" id="2.40.10.10">
    <property type="entry name" value="Trypsin-like serine proteases"/>
    <property type="match status" value="2"/>
</dbReference>
<evidence type="ECO:0000256" key="4">
    <source>
        <dbReference type="ARBA" id="ARBA00022729"/>
    </source>
</evidence>
<proteinExistence type="inferred from homology"/>
<name>A0A182LWW0_9DIPT</name>
<dbReference type="Proteomes" id="UP000075883">
    <property type="component" value="Unassembled WGS sequence"/>
</dbReference>
<dbReference type="FunFam" id="2.40.10.10:FF:000028">
    <property type="entry name" value="Serine protease easter"/>
    <property type="match status" value="1"/>
</dbReference>
<dbReference type="EnsemblMetazoa" id="ACUA003895-RA">
    <property type="protein sequence ID" value="ACUA003895-PA"/>
    <property type="gene ID" value="ACUA003895"/>
</dbReference>
<keyword evidence="7" id="KW-0325">Glycoprotein</keyword>
<evidence type="ECO:0000259" key="10">
    <source>
        <dbReference type="PROSITE" id="PS50240"/>
    </source>
</evidence>